<reference evidence="1 2" key="1">
    <citation type="journal article" date="2024" name="Commun. Biol.">
        <title>Comparative genomic analysis of thermophilic fungi reveals convergent evolutionary adaptations and gene losses.</title>
        <authorList>
            <person name="Steindorff A.S."/>
            <person name="Aguilar-Pontes M.V."/>
            <person name="Robinson A.J."/>
            <person name="Andreopoulos B."/>
            <person name="LaButti K."/>
            <person name="Kuo A."/>
            <person name="Mondo S."/>
            <person name="Riley R."/>
            <person name="Otillar R."/>
            <person name="Haridas S."/>
            <person name="Lipzen A."/>
            <person name="Grimwood J."/>
            <person name="Schmutz J."/>
            <person name="Clum A."/>
            <person name="Reid I.D."/>
            <person name="Moisan M.C."/>
            <person name="Butler G."/>
            <person name="Nguyen T.T.M."/>
            <person name="Dewar K."/>
            <person name="Conant G."/>
            <person name="Drula E."/>
            <person name="Henrissat B."/>
            <person name="Hansel C."/>
            <person name="Singer S."/>
            <person name="Hutchinson M.I."/>
            <person name="de Vries R.P."/>
            <person name="Natvig D.O."/>
            <person name="Powell A.J."/>
            <person name="Tsang A."/>
            <person name="Grigoriev I.V."/>
        </authorList>
    </citation>
    <scope>NUCLEOTIDE SEQUENCE [LARGE SCALE GENOMIC DNA]</scope>
    <source>
        <strain evidence="1 2">CBS 494.80</strain>
    </source>
</reference>
<feature type="non-terminal residue" evidence="1">
    <location>
        <position position="97"/>
    </location>
</feature>
<keyword evidence="2" id="KW-1185">Reference proteome</keyword>
<dbReference type="EMBL" id="JAZHXI010000001">
    <property type="protein sequence ID" value="KAL2075321.1"/>
    <property type="molecule type" value="Genomic_DNA"/>
</dbReference>
<name>A0ABR4D0L9_9HELO</name>
<gene>
    <name evidence="1" type="ORF">VTL71DRAFT_264</name>
</gene>
<proteinExistence type="predicted"/>
<dbReference type="Proteomes" id="UP001595075">
    <property type="component" value="Unassembled WGS sequence"/>
</dbReference>
<evidence type="ECO:0000313" key="1">
    <source>
        <dbReference type="EMBL" id="KAL2075321.1"/>
    </source>
</evidence>
<organism evidence="1 2">
    <name type="scientific">Oculimacula yallundae</name>
    <dbReference type="NCBI Taxonomy" id="86028"/>
    <lineage>
        <taxon>Eukaryota</taxon>
        <taxon>Fungi</taxon>
        <taxon>Dikarya</taxon>
        <taxon>Ascomycota</taxon>
        <taxon>Pezizomycotina</taxon>
        <taxon>Leotiomycetes</taxon>
        <taxon>Helotiales</taxon>
        <taxon>Ploettnerulaceae</taxon>
        <taxon>Oculimacula</taxon>
    </lineage>
</organism>
<accession>A0ABR4D0L9</accession>
<protein>
    <submittedName>
        <fullName evidence="1">Uncharacterized protein</fullName>
    </submittedName>
</protein>
<sequence>MQASFECRREGEGVVHLHCIASSACEQVVWMWRDEKACFASHEPQAQLPVTTNPIGQLLTIMAWPKIEQMNEATSIKTGTAERLTCGSQQPIAIHDL</sequence>
<evidence type="ECO:0000313" key="2">
    <source>
        <dbReference type="Proteomes" id="UP001595075"/>
    </source>
</evidence>
<comment type="caution">
    <text evidence="1">The sequence shown here is derived from an EMBL/GenBank/DDBJ whole genome shotgun (WGS) entry which is preliminary data.</text>
</comment>